<feature type="compositionally biased region" description="Low complexity" evidence="2">
    <location>
        <begin position="149"/>
        <end position="161"/>
    </location>
</feature>
<feature type="domain" description="Integrase catalytic" evidence="3">
    <location>
        <begin position="455"/>
        <end position="504"/>
    </location>
</feature>
<dbReference type="OrthoDB" id="1751483at2759"/>
<dbReference type="GO" id="GO:0006508">
    <property type="term" value="P:proteolysis"/>
    <property type="evidence" value="ECO:0007669"/>
    <property type="project" value="UniProtKB-KW"/>
</dbReference>
<dbReference type="PROSITE" id="PS50994">
    <property type="entry name" value="INTEGRASE"/>
    <property type="match status" value="1"/>
</dbReference>
<evidence type="ECO:0000256" key="2">
    <source>
        <dbReference type="SAM" id="MobiDB-lite"/>
    </source>
</evidence>
<feature type="compositionally biased region" description="Low complexity" evidence="2">
    <location>
        <begin position="184"/>
        <end position="205"/>
    </location>
</feature>
<dbReference type="InterPro" id="IPR012337">
    <property type="entry name" value="RNaseH-like_sf"/>
</dbReference>
<dbReference type="GO" id="GO:0003676">
    <property type="term" value="F:nucleic acid binding"/>
    <property type="evidence" value="ECO:0007669"/>
    <property type="project" value="InterPro"/>
</dbReference>
<dbReference type="Pfam" id="PF14223">
    <property type="entry name" value="Retrotran_gag_2"/>
    <property type="match status" value="1"/>
</dbReference>
<proteinExistence type="predicted"/>
<dbReference type="PANTHER" id="PTHR42648">
    <property type="entry name" value="TRANSPOSASE, PUTATIVE-RELATED"/>
    <property type="match status" value="1"/>
</dbReference>
<dbReference type="Proteomes" id="UP000239649">
    <property type="component" value="Unassembled WGS sequence"/>
</dbReference>
<dbReference type="STRING" id="554055.A0A2P6UZ15"/>
<evidence type="ECO:0000256" key="1">
    <source>
        <dbReference type="ARBA" id="ARBA00022670"/>
    </source>
</evidence>
<accession>A0A2P6UZ15</accession>
<feature type="region of interest" description="Disordered" evidence="2">
    <location>
        <begin position="100"/>
        <end position="214"/>
    </location>
</feature>
<organism evidence="4 5">
    <name type="scientific">Micractinium conductrix</name>
    <dbReference type="NCBI Taxonomy" id="554055"/>
    <lineage>
        <taxon>Eukaryota</taxon>
        <taxon>Viridiplantae</taxon>
        <taxon>Chlorophyta</taxon>
        <taxon>core chlorophytes</taxon>
        <taxon>Trebouxiophyceae</taxon>
        <taxon>Chlorellales</taxon>
        <taxon>Chlorellaceae</taxon>
        <taxon>Chlorella clade</taxon>
        <taxon>Micractinium</taxon>
    </lineage>
</organism>
<dbReference type="EMBL" id="LHPF02000168">
    <property type="protein sequence ID" value="PSC67044.1"/>
    <property type="molecule type" value="Genomic_DNA"/>
</dbReference>
<feature type="non-terminal residue" evidence="4">
    <location>
        <position position="504"/>
    </location>
</feature>
<evidence type="ECO:0000259" key="3">
    <source>
        <dbReference type="PROSITE" id="PS50994"/>
    </source>
</evidence>
<dbReference type="InterPro" id="IPR001584">
    <property type="entry name" value="Integrase_cat-core"/>
</dbReference>
<dbReference type="InterPro" id="IPR036397">
    <property type="entry name" value="RNaseH_sf"/>
</dbReference>
<dbReference type="GO" id="GO:0008233">
    <property type="term" value="F:peptidase activity"/>
    <property type="evidence" value="ECO:0007669"/>
    <property type="project" value="UniProtKB-KW"/>
</dbReference>
<evidence type="ECO:0000313" key="4">
    <source>
        <dbReference type="EMBL" id="PSC67044.1"/>
    </source>
</evidence>
<dbReference type="InterPro" id="IPR054722">
    <property type="entry name" value="PolX-like_BBD"/>
</dbReference>
<keyword evidence="1" id="KW-0645">Protease</keyword>
<dbReference type="Gene3D" id="3.30.420.10">
    <property type="entry name" value="Ribonuclease H-like superfamily/Ribonuclease H"/>
    <property type="match status" value="1"/>
</dbReference>
<dbReference type="SUPFAM" id="SSF53098">
    <property type="entry name" value="Ribonuclease H-like"/>
    <property type="match status" value="1"/>
</dbReference>
<feature type="compositionally biased region" description="Basic and acidic residues" evidence="2">
    <location>
        <begin position="164"/>
        <end position="179"/>
    </location>
</feature>
<comment type="caution">
    <text evidence="4">The sequence shown here is derived from an EMBL/GenBank/DDBJ whole genome shotgun (WGS) entry which is preliminary data.</text>
</comment>
<dbReference type="GO" id="GO:0015074">
    <property type="term" value="P:DNA integration"/>
    <property type="evidence" value="ECO:0007669"/>
    <property type="project" value="InterPro"/>
</dbReference>
<protein>
    <submittedName>
        <fullName evidence="4">Retrovirus-related Pol poly from transposon TNT 1-94</fullName>
    </submittedName>
</protein>
<dbReference type="AlphaFoldDB" id="A0A2P6UZ15"/>
<evidence type="ECO:0000313" key="5">
    <source>
        <dbReference type="Proteomes" id="UP000239649"/>
    </source>
</evidence>
<dbReference type="InterPro" id="IPR039537">
    <property type="entry name" value="Retrotran_Ty1/copia-like"/>
</dbReference>
<name>A0A2P6UZ15_9CHLO</name>
<keyword evidence="1" id="KW-0378">Hydrolase</keyword>
<dbReference type="Pfam" id="PF13976">
    <property type="entry name" value="gag_pre-integrs"/>
    <property type="match status" value="1"/>
</dbReference>
<dbReference type="PANTHER" id="PTHR42648:SF28">
    <property type="entry name" value="TRANSPOSON-ENCODED PROTEIN WITH RIBONUCLEASE H-LIKE AND RETROVIRUS ZINC FINGER-LIKE DOMAINS"/>
    <property type="match status" value="1"/>
</dbReference>
<reference evidence="4 5" key="1">
    <citation type="journal article" date="2018" name="Plant J.">
        <title>Genome sequences of Chlorella sorokiniana UTEX 1602 and Micractinium conductrix SAG 241.80: implications to maltose excretion by a green alga.</title>
        <authorList>
            <person name="Arriola M.B."/>
            <person name="Velmurugan N."/>
            <person name="Zhang Y."/>
            <person name="Plunkett M.H."/>
            <person name="Hondzo H."/>
            <person name="Barney B.M."/>
        </authorList>
    </citation>
    <scope>NUCLEOTIDE SEQUENCE [LARGE SCALE GENOMIC DNA]</scope>
    <source>
        <strain evidence="4 5">SAG 241.80</strain>
    </source>
</reference>
<feature type="compositionally biased region" description="Basic and acidic residues" evidence="2">
    <location>
        <begin position="101"/>
        <end position="113"/>
    </location>
</feature>
<feature type="compositionally biased region" description="Low complexity" evidence="2">
    <location>
        <begin position="126"/>
        <end position="136"/>
    </location>
</feature>
<gene>
    <name evidence="4" type="ORF">C2E20_9289</name>
</gene>
<keyword evidence="5" id="KW-1185">Reference proteome</keyword>
<dbReference type="Pfam" id="PF22936">
    <property type="entry name" value="Pol_BBD"/>
    <property type="match status" value="1"/>
</dbReference>
<sequence length="504" mass="55016">MGLPRRHLKTKGTALKLRPRRDLGSFKMAAGEPLTKYFARAKALQDKLLESFPDFKEEDIFWPTVQGLPSTYDTILTIIENTADAELTLDSVLPKLMQVEQRQRGPDRPDRSNETALLAKPSFTFRRGPNPTSGSRGPPPRRDERSGRRPTTAAAMTAAQASPPHDRRSSYPRSNERQYRPRNPTRSATLATAPASTATSQATGPATPPTPGDTCRFVLDTGASRHMTPLKSALTNLRPPPDNLTVTFGNGAQAEPTCWRHPPRAGTRIATITDVLYLPTAAESLFSVSYAAQKGYTFSFGADGCTIYRHSTTVATAPATANNIYYLEGRLAPTSGAPHTAYAARTAETPHLWHRRLGHLGFDNLAKMPDMVTGIRVTRAEFKTAGANALCEPCTLGKQHRLPFNTSTSATKAPLELLHTDLCGPLPVASAGGSLYFNTILDDFTGMSFAGLPVKRVRSDNGGEFCNSTLSEFYTSQGVLHETTNPYSLQQNGKAERLNRTLWE</sequence>
<dbReference type="InterPro" id="IPR025724">
    <property type="entry name" value="GAG-pre-integrase_dom"/>
</dbReference>